<dbReference type="Pfam" id="PF00425">
    <property type="entry name" value="Chorismate_bind"/>
    <property type="match status" value="1"/>
</dbReference>
<sequence length="471" mass="52524">MTISPSRSSFFVDDKDLHQLLLAVQEKCCENRTQQIVSISLEIDLIDPLVVLDKFSQSNTLNFYFENKSKGEAIAAIDAIAKLELGGKERFNKAEYFIKDSLSNVIHFGNTRQPFTGIHFFCCFSFFEQHHQPNYPFPAATIFLPNLQVAIKNECCTLVINSIINSDVNIQTILQEIKTKIDIIQSLENHSLHSDIFPVNLLKKNITNPDKFKHSVLSVLEKIQANHLRKIVLADILDVSSSNAFNLFKSLNNLRQLYPNCYVFSTSNGKGQNFIGASPERLISIQNQQLITDALAGSAPRGKTPTEDAENADKLINSTKEKHEHKLVLDFIKQRLSQLGLFPQILSPRLRQLSNIQHLWTPISAVVPDNVHPLKIVAQLHPTPAVAGAARDIACTEIRRYESFERGLYAAPLGWVDGSGNCEFIVGIRSALIDGNRARLYAGAGIVAGSNPDKEFAEVQLKLQALLKALV</sequence>
<evidence type="ECO:0000256" key="2">
    <source>
        <dbReference type="ARBA" id="ARBA00005297"/>
    </source>
</evidence>
<feature type="domain" description="Chorismate-utilising enzyme C-terminal" evidence="6">
    <location>
        <begin position="210"/>
        <end position="462"/>
    </location>
</feature>
<dbReference type="InterPro" id="IPR015890">
    <property type="entry name" value="Chorismate_C"/>
</dbReference>
<dbReference type="GO" id="GO:0008909">
    <property type="term" value="F:isochorismate synthase activity"/>
    <property type="evidence" value="ECO:0007669"/>
    <property type="project" value="UniProtKB-EC"/>
</dbReference>
<dbReference type="NCBIfam" id="TIGR00543">
    <property type="entry name" value="isochor_syn"/>
    <property type="match status" value="1"/>
</dbReference>
<dbReference type="PANTHER" id="PTHR42839">
    <property type="entry name" value="ISOCHORISMATE SYNTHASE ENTC"/>
    <property type="match status" value="1"/>
</dbReference>
<protein>
    <recommendedName>
        <fullName evidence="3">isochorismate synthase</fullName>
        <ecNumber evidence="3">5.4.4.2</ecNumber>
    </recommendedName>
    <alternativeName>
        <fullName evidence="5">Isochorismate mutase</fullName>
    </alternativeName>
</protein>
<gene>
    <name evidence="7" type="ORF">H6G68_05735</name>
</gene>
<comment type="caution">
    <text evidence="7">The sequence shown here is derived from an EMBL/GenBank/DDBJ whole genome shotgun (WGS) entry which is preliminary data.</text>
</comment>
<dbReference type="SUPFAM" id="SSF56322">
    <property type="entry name" value="ADC synthase"/>
    <property type="match status" value="1"/>
</dbReference>
<dbReference type="EMBL" id="JACJTQ010000005">
    <property type="protein sequence ID" value="MBD2691264.1"/>
    <property type="molecule type" value="Genomic_DNA"/>
</dbReference>
<comment type="catalytic activity">
    <reaction evidence="1">
        <text>chorismate = isochorismate</text>
        <dbReference type="Rhea" id="RHEA:18985"/>
        <dbReference type="ChEBI" id="CHEBI:29748"/>
        <dbReference type="ChEBI" id="CHEBI:29780"/>
        <dbReference type="EC" id="5.4.4.2"/>
    </reaction>
</comment>
<accession>A0ABR8J1E1</accession>
<evidence type="ECO:0000313" key="8">
    <source>
        <dbReference type="Proteomes" id="UP000660381"/>
    </source>
</evidence>
<name>A0ABR8J1E1_9NOST</name>
<dbReference type="Gene3D" id="3.60.120.10">
    <property type="entry name" value="Anthranilate synthase"/>
    <property type="match status" value="1"/>
</dbReference>
<dbReference type="PANTHER" id="PTHR42839:SF2">
    <property type="entry name" value="ISOCHORISMATE SYNTHASE ENTC"/>
    <property type="match status" value="1"/>
</dbReference>
<evidence type="ECO:0000256" key="1">
    <source>
        <dbReference type="ARBA" id="ARBA00000799"/>
    </source>
</evidence>
<organism evidence="7 8">
    <name type="scientific">Anabaena catenula FACHB-362</name>
    <dbReference type="NCBI Taxonomy" id="2692877"/>
    <lineage>
        <taxon>Bacteria</taxon>
        <taxon>Bacillati</taxon>
        <taxon>Cyanobacteriota</taxon>
        <taxon>Cyanophyceae</taxon>
        <taxon>Nostocales</taxon>
        <taxon>Nostocaceae</taxon>
        <taxon>Anabaena</taxon>
    </lineage>
</organism>
<evidence type="ECO:0000256" key="5">
    <source>
        <dbReference type="ARBA" id="ARBA00041564"/>
    </source>
</evidence>
<proteinExistence type="inferred from homology"/>
<reference evidence="7 8" key="1">
    <citation type="journal article" date="2020" name="ISME J.">
        <title>Comparative genomics reveals insights into cyanobacterial evolution and habitat adaptation.</title>
        <authorList>
            <person name="Chen M.Y."/>
            <person name="Teng W.K."/>
            <person name="Zhao L."/>
            <person name="Hu C.X."/>
            <person name="Zhou Y.K."/>
            <person name="Han B.P."/>
            <person name="Song L.R."/>
            <person name="Shu W.S."/>
        </authorList>
    </citation>
    <scope>NUCLEOTIDE SEQUENCE [LARGE SCALE GENOMIC DNA]</scope>
    <source>
        <strain evidence="7 8">FACHB-362</strain>
    </source>
</reference>
<dbReference type="EC" id="5.4.4.2" evidence="3"/>
<keyword evidence="4 7" id="KW-0413">Isomerase</keyword>
<keyword evidence="8" id="KW-1185">Reference proteome</keyword>
<evidence type="ECO:0000259" key="6">
    <source>
        <dbReference type="Pfam" id="PF00425"/>
    </source>
</evidence>
<dbReference type="InterPro" id="IPR005801">
    <property type="entry name" value="ADC_synthase"/>
</dbReference>
<dbReference type="InterPro" id="IPR004561">
    <property type="entry name" value="IsoChor_synthase"/>
</dbReference>
<evidence type="ECO:0000313" key="7">
    <source>
        <dbReference type="EMBL" id="MBD2691264.1"/>
    </source>
</evidence>
<dbReference type="Proteomes" id="UP000660381">
    <property type="component" value="Unassembled WGS sequence"/>
</dbReference>
<dbReference type="RefSeq" id="WP_190905772.1">
    <property type="nucleotide sequence ID" value="NZ_JACJTQ010000005.1"/>
</dbReference>
<evidence type="ECO:0000256" key="3">
    <source>
        <dbReference type="ARBA" id="ARBA00012824"/>
    </source>
</evidence>
<comment type="similarity">
    <text evidence="2">Belongs to the isochorismate synthase family.</text>
</comment>
<evidence type="ECO:0000256" key="4">
    <source>
        <dbReference type="ARBA" id="ARBA00023235"/>
    </source>
</evidence>